<dbReference type="SUPFAM" id="SSF53649">
    <property type="entry name" value="Alkaline phosphatase-like"/>
    <property type="match status" value="1"/>
</dbReference>
<proteinExistence type="predicted"/>
<keyword evidence="2" id="KW-1133">Transmembrane helix</keyword>
<evidence type="ECO:0000256" key="2">
    <source>
        <dbReference type="SAM" id="Phobius"/>
    </source>
</evidence>
<evidence type="ECO:0000259" key="3">
    <source>
        <dbReference type="Pfam" id="PF00884"/>
    </source>
</evidence>
<feature type="compositionally biased region" description="Basic and acidic residues" evidence="1">
    <location>
        <begin position="207"/>
        <end position="226"/>
    </location>
</feature>
<dbReference type="OrthoDB" id="96314at2759"/>
<dbReference type="InterPro" id="IPR052701">
    <property type="entry name" value="GAG_Ulvan_Degrading_Sulfatases"/>
</dbReference>
<evidence type="ECO:0000313" key="5">
    <source>
        <dbReference type="Proteomes" id="UP001150904"/>
    </source>
</evidence>
<dbReference type="AlphaFoldDB" id="A0A9W9SXD7"/>
<comment type="caution">
    <text evidence="4">The sequence shown here is derived from an EMBL/GenBank/DDBJ whole genome shotgun (WGS) entry which is preliminary data.</text>
</comment>
<dbReference type="EMBL" id="JAPQKR010000013">
    <property type="protein sequence ID" value="KAJ5201829.1"/>
    <property type="molecule type" value="Genomic_DNA"/>
</dbReference>
<name>A0A9W9SXD7_9EURO</name>
<dbReference type="Pfam" id="PF00884">
    <property type="entry name" value="Sulfatase"/>
    <property type="match status" value="1"/>
</dbReference>
<dbReference type="InterPro" id="IPR017850">
    <property type="entry name" value="Alkaline_phosphatase_core_sf"/>
</dbReference>
<organism evidence="4 5">
    <name type="scientific">Penicillium cinerascens</name>
    <dbReference type="NCBI Taxonomy" id="70096"/>
    <lineage>
        <taxon>Eukaryota</taxon>
        <taxon>Fungi</taxon>
        <taxon>Dikarya</taxon>
        <taxon>Ascomycota</taxon>
        <taxon>Pezizomycotina</taxon>
        <taxon>Eurotiomycetes</taxon>
        <taxon>Eurotiomycetidae</taxon>
        <taxon>Eurotiales</taxon>
        <taxon>Aspergillaceae</taxon>
        <taxon>Penicillium</taxon>
    </lineage>
</organism>
<reference evidence="4" key="2">
    <citation type="journal article" date="2023" name="IMA Fungus">
        <title>Comparative genomic study of the Penicillium genus elucidates a diverse pangenome and 15 lateral gene transfer events.</title>
        <authorList>
            <person name="Petersen C."/>
            <person name="Sorensen T."/>
            <person name="Nielsen M.R."/>
            <person name="Sondergaard T.E."/>
            <person name="Sorensen J.L."/>
            <person name="Fitzpatrick D.A."/>
            <person name="Frisvad J.C."/>
            <person name="Nielsen K.L."/>
        </authorList>
    </citation>
    <scope>NUCLEOTIDE SEQUENCE</scope>
    <source>
        <strain evidence="4">IBT 15544</strain>
    </source>
</reference>
<protein>
    <recommendedName>
        <fullName evidence="3">Sulfatase N-terminal domain-containing protein</fullName>
    </recommendedName>
</protein>
<dbReference type="PANTHER" id="PTHR43751">
    <property type="entry name" value="SULFATASE"/>
    <property type="match status" value="1"/>
</dbReference>
<dbReference type="GeneID" id="83180855"/>
<keyword evidence="5" id="KW-1185">Reference proteome</keyword>
<dbReference type="PANTHER" id="PTHR43751:SF3">
    <property type="entry name" value="SULFATASE N-TERMINAL DOMAIN-CONTAINING PROTEIN"/>
    <property type="match status" value="1"/>
</dbReference>
<gene>
    <name evidence="4" type="ORF">N7498_006492</name>
</gene>
<evidence type="ECO:0000256" key="1">
    <source>
        <dbReference type="SAM" id="MobiDB-lite"/>
    </source>
</evidence>
<reference evidence="4" key="1">
    <citation type="submission" date="2022-12" db="EMBL/GenBank/DDBJ databases">
        <authorList>
            <person name="Petersen C."/>
        </authorList>
    </citation>
    <scope>NUCLEOTIDE SEQUENCE</scope>
    <source>
        <strain evidence="4">IBT 15544</strain>
    </source>
</reference>
<dbReference type="Proteomes" id="UP001150904">
    <property type="component" value="Unassembled WGS sequence"/>
</dbReference>
<feature type="transmembrane region" description="Helical" evidence="2">
    <location>
        <begin position="101"/>
        <end position="119"/>
    </location>
</feature>
<evidence type="ECO:0000313" key="4">
    <source>
        <dbReference type="EMBL" id="KAJ5201829.1"/>
    </source>
</evidence>
<keyword evidence="2" id="KW-0812">Transmembrane</keyword>
<feature type="domain" description="Sulfatase N-terminal" evidence="3">
    <location>
        <begin position="423"/>
        <end position="629"/>
    </location>
</feature>
<sequence>MSVSSATVSWTPSQRYICEVRWDAATSVGNDPEGRKLMLSGLRSFLGAATVLLLLSWVCSSTIWVIASNLLSPVFSTTSAVEVEETFQLDHRRQSPRKQRLVRIWTLCAVTVTVGLWLLRPQVPYSHMSGALPFTLFEALRLKSAKPHPLGEQDFPLPQLIGEEYWEAPRGHFKGWAPGGDESIDTSGRPEWASVSLPHGFERWEERPEPVHNSDDANGQDEEKPRPTSYYKPANDPLRITNLDQTVVEPIAQAIKAHDIPINHVFLVMMESARKDIFPFKRDSHLYQEILSSYHNQVPDIIQQINSKLSQLTPIAEQLTGESSGFPDSGNRSAALWKNSAEFGMGGINVNGILTGSSLSFKSAVMNHCGVSPIPVDFMDEVTAKIYQPCIMQIFDLFNRLKENSTASHGSHMGVNDLQERNWTSVFLQSITGLYDDQDILNNQMGFKKAIYREEIERHRAKHYHAGMEEINYFGYAEREVYPYLRDIVDEAMKNKERLFLSHFTSTTHHPWSTPSDFHDEQYFADDSLMDKHEDMNNYLNTVRYVDGWLGDILQVLDDTGIANETLVVLVGDHGQAFLEDSPVSGTYENGHISNFRIPLVFRHPLLPQIQITANATSMSVVPTILDLLVQTKSLNDKDSTAALDLINEYEGQSLIRPYLATHNGRQAWNFGIINAGGTMLSVGSAAVPYRLILPLTEDFEFVFSNLDTDPDELHPLRGWSAQKLITRVKSKYGEKAGQWVDEAEKVGRWWVAERKRLWNFEE</sequence>
<feature type="region of interest" description="Disordered" evidence="1">
    <location>
        <begin position="207"/>
        <end position="236"/>
    </location>
</feature>
<dbReference type="RefSeq" id="XP_058307745.1">
    <property type="nucleotide sequence ID" value="XM_058453554.1"/>
</dbReference>
<accession>A0A9W9SXD7</accession>
<dbReference type="Gene3D" id="3.40.720.10">
    <property type="entry name" value="Alkaline Phosphatase, subunit A"/>
    <property type="match status" value="1"/>
</dbReference>
<keyword evidence="2" id="KW-0472">Membrane</keyword>
<dbReference type="InterPro" id="IPR000917">
    <property type="entry name" value="Sulfatase_N"/>
</dbReference>
<feature type="transmembrane region" description="Helical" evidence="2">
    <location>
        <begin position="45"/>
        <end position="67"/>
    </location>
</feature>